<feature type="region of interest" description="Disordered" evidence="1">
    <location>
        <begin position="1"/>
        <end position="39"/>
    </location>
</feature>
<protein>
    <submittedName>
        <fullName evidence="2">Uncharacterized protein</fullName>
    </submittedName>
</protein>
<sequence length="55" mass="5055">VKEEKSRWSQKRGGEGGEGAGGGGGEIGGGGGGGGGGGVQARVEVRSLAAVAAAM</sequence>
<proteinExistence type="predicted"/>
<evidence type="ECO:0000313" key="2">
    <source>
        <dbReference type="EMBL" id="KAK1118599.1"/>
    </source>
</evidence>
<feature type="non-terminal residue" evidence="2">
    <location>
        <position position="55"/>
    </location>
</feature>
<evidence type="ECO:0000256" key="1">
    <source>
        <dbReference type="SAM" id="MobiDB-lite"/>
    </source>
</evidence>
<dbReference type="Proteomes" id="UP001177670">
    <property type="component" value="Unassembled WGS sequence"/>
</dbReference>
<evidence type="ECO:0000313" key="3">
    <source>
        <dbReference type="Proteomes" id="UP001177670"/>
    </source>
</evidence>
<dbReference type="EMBL" id="JAHYIQ010000042">
    <property type="protein sequence ID" value="KAK1118599.1"/>
    <property type="molecule type" value="Genomic_DNA"/>
</dbReference>
<dbReference type="AlphaFoldDB" id="A0AA40KFT1"/>
<gene>
    <name evidence="2" type="ORF">K0M31_014905</name>
</gene>
<reference evidence="2" key="1">
    <citation type="submission" date="2021-10" db="EMBL/GenBank/DDBJ databases">
        <title>Melipona bicolor Genome sequencing and assembly.</title>
        <authorList>
            <person name="Araujo N.S."/>
            <person name="Arias M.C."/>
        </authorList>
    </citation>
    <scope>NUCLEOTIDE SEQUENCE</scope>
    <source>
        <strain evidence="2">USP_2M_L1-L4_2017</strain>
        <tissue evidence="2">Whole body</tissue>
    </source>
</reference>
<name>A0AA40KFT1_9HYME</name>
<keyword evidence="3" id="KW-1185">Reference proteome</keyword>
<organism evidence="2 3">
    <name type="scientific">Melipona bicolor</name>
    <dbReference type="NCBI Taxonomy" id="60889"/>
    <lineage>
        <taxon>Eukaryota</taxon>
        <taxon>Metazoa</taxon>
        <taxon>Ecdysozoa</taxon>
        <taxon>Arthropoda</taxon>
        <taxon>Hexapoda</taxon>
        <taxon>Insecta</taxon>
        <taxon>Pterygota</taxon>
        <taxon>Neoptera</taxon>
        <taxon>Endopterygota</taxon>
        <taxon>Hymenoptera</taxon>
        <taxon>Apocrita</taxon>
        <taxon>Aculeata</taxon>
        <taxon>Apoidea</taxon>
        <taxon>Anthophila</taxon>
        <taxon>Apidae</taxon>
        <taxon>Melipona</taxon>
    </lineage>
</organism>
<feature type="non-terminal residue" evidence="2">
    <location>
        <position position="1"/>
    </location>
</feature>
<comment type="caution">
    <text evidence="2">The sequence shown here is derived from an EMBL/GenBank/DDBJ whole genome shotgun (WGS) entry which is preliminary data.</text>
</comment>
<feature type="compositionally biased region" description="Gly residues" evidence="1">
    <location>
        <begin position="16"/>
        <end position="39"/>
    </location>
</feature>
<accession>A0AA40KFT1</accession>
<feature type="compositionally biased region" description="Basic and acidic residues" evidence="1">
    <location>
        <begin position="1"/>
        <end position="15"/>
    </location>
</feature>